<evidence type="ECO:0000313" key="2">
    <source>
        <dbReference type="EMBL" id="ROV88013.1"/>
    </source>
</evidence>
<protein>
    <submittedName>
        <fullName evidence="2">Uncharacterized protein</fullName>
    </submittedName>
</protein>
<feature type="signal peptide" evidence="1">
    <location>
        <begin position="1"/>
        <end position="24"/>
    </location>
</feature>
<dbReference type="OrthoDB" id="5221045at2759"/>
<dbReference type="EMBL" id="LJZO01000072">
    <property type="protein sequence ID" value="ROV88013.1"/>
    <property type="molecule type" value="Genomic_DNA"/>
</dbReference>
<accession>A0A423VAP7</accession>
<organism evidence="2 3">
    <name type="scientific">Cytospora chrysosperma</name>
    <name type="common">Cytospora canker fungus</name>
    <name type="synonym">Sphaeria chrysosperma</name>
    <dbReference type="NCBI Taxonomy" id="252740"/>
    <lineage>
        <taxon>Eukaryota</taxon>
        <taxon>Fungi</taxon>
        <taxon>Dikarya</taxon>
        <taxon>Ascomycota</taxon>
        <taxon>Pezizomycotina</taxon>
        <taxon>Sordariomycetes</taxon>
        <taxon>Sordariomycetidae</taxon>
        <taxon>Diaporthales</taxon>
        <taxon>Cytosporaceae</taxon>
        <taxon>Cytospora</taxon>
    </lineage>
</organism>
<feature type="chain" id="PRO_5018973761" evidence="1">
    <location>
        <begin position="25"/>
        <end position="229"/>
    </location>
</feature>
<comment type="caution">
    <text evidence="2">The sequence shown here is derived from an EMBL/GenBank/DDBJ whole genome shotgun (WGS) entry which is preliminary data.</text>
</comment>
<proteinExistence type="predicted"/>
<reference evidence="2 3" key="1">
    <citation type="submission" date="2015-09" db="EMBL/GenBank/DDBJ databases">
        <title>Host preference determinants of Valsa canker pathogens revealed by comparative genomics.</title>
        <authorList>
            <person name="Yin Z."/>
            <person name="Huang L."/>
        </authorList>
    </citation>
    <scope>NUCLEOTIDE SEQUENCE [LARGE SCALE GENOMIC DNA]</scope>
    <source>
        <strain evidence="2 3">YSFL</strain>
    </source>
</reference>
<keyword evidence="1" id="KW-0732">Signal</keyword>
<dbReference type="Proteomes" id="UP000284375">
    <property type="component" value="Unassembled WGS sequence"/>
</dbReference>
<sequence>MMMNLTTCLAVVLAIFANLIGGIANPVWYSYWDNTTAVTTATSAVGSINLTISTTTDSEATIYTAATNSSFDNPYIGLYNFRAAVNKKTMRAHYSFEFAIEPHLNAMRCNASAPAVDGKLVDIKIAKCWQPENWLPFNSYPMPAQFSFAWQNLNNSTVLVLRSTNPGSANACPNFPYDDCWAQGLYWVPKRYIKRKNGVEKYVGPGVIVLNGTYCKSGMKECAWSEYLY</sequence>
<dbReference type="AlphaFoldDB" id="A0A423VAP7"/>
<name>A0A423VAP7_CYTCH</name>
<evidence type="ECO:0000313" key="3">
    <source>
        <dbReference type="Proteomes" id="UP000284375"/>
    </source>
</evidence>
<gene>
    <name evidence="2" type="ORF">VSDG_09208</name>
</gene>
<keyword evidence="3" id="KW-1185">Reference proteome</keyword>
<evidence type="ECO:0000256" key="1">
    <source>
        <dbReference type="SAM" id="SignalP"/>
    </source>
</evidence>